<gene>
    <name evidence="2" type="ORF">TIFTF001_009362</name>
</gene>
<organism evidence="2 3">
    <name type="scientific">Ficus carica</name>
    <name type="common">Common fig</name>
    <dbReference type="NCBI Taxonomy" id="3494"/>
    <lineage>
        <taxon>Eukaryota</taxon>
        <taxon>Viridiplantae</taxon>
        <taxon>Streptophyta</taxon>
        <taxon>Embryophyta</taxon>
        <taxon>Tracheophyta</taxon>
        <taxon>Spermatophyta</taxon>
        <taxon>Magnoliopsida</taxon>
        <taxon>eudicotyledons</taxon>
        <taxon>Gunneridae</taxon>
        <taxon>Pentapetalae</taxon>
        <taxon>rosids</taxon>
        <taxon>fabids</taxon>
        <taxon>Rosales</taxon>
        <taxon>Moraceae</taxon>
        <taxon>Ficeae</taxon>
        <taxon>Ficus</taxon>
    </lineage>
</organism>
<proteinExistence type="predicted"/>
<feature type="transmembrane region" description="Helical" evidence="1">
    <location>
        <begin position="96"/>
        <end position="115"/>
    </location>
</feature>
<accession>A0AA87ZPS9</accession>
<evidence type="ECO:0000256" key="1">
    <source>
        <dbReference type="SAM" id="Phobius"/>
    </source>
</evidence>
<keyword evidence="1" id="KW-0472">Membrane</keyword>
<dbReference type="AlphaFoldDB" id="A0AA87ZPS9"/>
<feature type="transmembrane region" description="Helical" evidence="1">
    <location>
        <begin position="53"/>
        <end position="76"/>
    </location>
</feature>
<name>A0AA87ZPS9_FICCA</name>
<dbReference type="EMBL" id="BTGU01000010">
    <property type="protein sequence ID" value="GMN40143.1"/>
    <property type="molecule type" value="Genomic_DNA"/>
</dbReference>
<sequence length="121" mass="13603">MKTFSFSTFTSFNNALDPKGESFGKEVGLCGWLEGRELGVRRWIWYHYGAHRLLLRIPLVMLVDSAPMVVSTPSILVCVFDSFELLIDVVSVKVSLDLFLCGVVVDISAIGYWLSIELRTL</sequence>
<dbReference type="Proteomes" id="UP001187192">
    <property type="component" value="Unassembled WGS sequence"/>
</dbReference>
<keyword evidence="3" id="KW-1185">Reference proteome</keyword>
<evidence type="ECO:0008006" key="4">
    <source>
        <dbReference type="Google" id="ProtNLM"/>
    </source>
</evidence>
<evidence type="ECO:0000313" key="2">
    <source>
        <dbReference type="EMBL" id="GMN40143.1"/>
    </source>
</evidence>
<reference evidence="2" key="1">
    <citation type="submission" date="2023-07" db="EMBL/GenBank/DDBJ databases">
        <title>draft genome sequence of fig (Ficus carica).</title>
        <authorList>
            <person name="Takahashi T."/>
            <person name="Nishimura K."/>
        </authorList>
    </citation>
    <scope>NUCLEOTIDE SEQUENCE</scope>
</reference>
<comment type="caution">
    <text evidence="2">The sequence shown here is derived from an EMBL/GenBank/DDBJ whole genome shotgun (WGS) entry which is preliminary data.</text>
</comment>
<protein>
    <recommendedName>
        <fullName evidence="4">Transmembrane protein</fullName>
    </recommendedName>
</protein>
<keyword evidence="1" id="KW-0812">Transmembrane</keyword>
<keyword evidence="1" id="KW-1133">Transmembrane helix</keyword>
<evidence type="ECO:0000313" key="3">
    <source>
        <dbReference type="Proteomes" id="UP001187192"/>
    </source>
</evidence>